<comment type="caution">
    <text evidence="3">The sequence shown here is derived from an EMBL/GenBank/DDBJ whole genome shotgun (WGS) entry which is preliminary data.</text>
</comment>
<feature type="domain" description="VWFA" evidence="2">
    <location>
        <begin position="70"/>
        <end position="212"/>
    </location>
</feature>
<keyword evidence="4" id="KW-1185">Reference proteome</keyword>
<feature type="region of interest" description="Disordered" evidence="1">
    <location>
        <begin position="426"/>
        <end position="470"/>
    </location>
</feature>
<protein>
    <recommendedName>
        <fullName evidence="2">VWFA domain-containing protein</fullName>
    </recommendedName>
</protein>
<dbReference type="CDD" id="cd00198">
    <property type="entry name" value="vWFA"/>
    <property type="match status" value="1"/>
</dbReference>
<sequence length="707" mass="72589">MDRASQITAPITAPPPAGQPGRSRPLTALLLTGLLLNPAAQSAEPAQPPQVAPAQPVCALPDGPLPTRTRAVIVLDTSGSMRGLGDGRADIFEQVKASVARYVQVRTPDELTLITFDGGLRTRRTFSDPARNPDWTAALAATRADGNNTYLYRSLRAALQPLTRQPDTLTTVFVLTDGIDNDSAATAGAAQAALDAFTARGPLDRLHYVALGTDIPAAARAALEGSDYASGLTLPLRRIPDLTGQTAAGTGLEGGLLTITDPAAADTAFPPGTPLTLAVSSGARNVRLTAPLAGPDSLTLTGPVQAGAAALLCAPPSEAAGQVAPRARRVLLRLTGSAPLLTWLNPGEDRTLKAGEHATLRYRAAPGLPLEQASVRGAAGLRAEVRALPGSRELSVQFTGLDLPAGQSVTPTLLIPGLPPQPLPALTGAAGGRLPPVPPVTAPVTPTPPTMEPTTEPTAGPAGGADSGPAPSPLAALVGLALAGALLLGWRARRQAPAPVARPARPAPPTPVEGLEYRDDRTLALVGADGEVSSVPTPLGGPFDLGQMARVPHLSGLRAEQHRDGLRILRFPPDLEISQGTRLLNPGDVVRPGTLLGVAVARRSRAPHPTLGSLAGLGLPLALHSRGPVLHVRGPYGEHALRVHAPVTDLGEALRAPALEGLSVSLSGRDLLLLRAPDTLQLRVAGENTVLTPGTPLPPHAVVDFLG</sequence>
<evidence type="ECO:0000313" key="3">
    <source>
        <dbReference type="EMBL" id="GAA5440044.1"/>
    </source>
</evidence>
<dbReference type="InterPro" id="IPR036465">
    <property type="entry name" value="vWFA_dom_sf"/>
</dbReference>
<dbReference type="SUPFAM" id="SSF53300">
    <property type="entry name" value="vWA-like"/>
    <property type="match status" value="1"/>
</dbReference>
<evidence type="ECO:0000313" key="4">
    <source>
        <dbReference type="Proteomes" id="UP001423409"/>
    </source>
</evidence>
<feature type="compositionally biased region" description="Low complexity" evidence="1">
    <location>
        <begin position="1"/>
        <end position="11"/>
    </location>
</feature>
<evidence type="ECO:0000256" key="1">
    <source>
        <dbReference type="SAM" id="MobiDB-lite"/>
    </source>
</evidence>
<proteinExistence type="predicted"/>
<reference evidence="3 4" key="1">
    <citation type="submission" date="2024-02" db="EMBL/GenBank/DDBJ databases">
        <title>Deinococcus caeni NBRC 101312.</title>
        <authorList>
            <person name="Ichikawa N."/>
            <person name="Katano-Makiyama Y."/>
            <person name="Hidaka K."/>
        </authorList>
    </citation>
    <scope>NUCLEOTIDE SEQUENCE [LARGE SCALE GENOMIC DNA]</scope>
    <source>
        <strain evidence="3 4">NBRC 101312</strain>
    </source>
</reference>
<dbReference type="InterPro" id="IPR002035">
    <property type="entry name" value="VWF_A"/>
</dbReference>
<name>A0ABP9UE92_9DEIO</name>
<accession>A0ABP9UE92</accession>
<feature type="region of interest" description="Disordered" evidence="1">
    <location>
        <begin position="1"/>
        <end position="24"/>
    </location>
</feature>
<dbReference type="Pfam" id="PF13519">
    <property type="entry name" value="VWA_2"/>
    <property type="match status" value="1"/>
</dbReference>
<gene>
    <name evidence="3" type="ORF">Dcae01_01554</name>
</gene>
<dbReference type="SMART" id="SM00327">
    <property type="entry name" value="VWA"/>
    <property type="match status" value="1"/>
</dbReference>
<dbReference type="Gene3D" id="3.40.50.410">
    <property type="entry name" value="von Willebrand factor, type A domain"/>
    <property type="match status" value="1"/>
</dbReference>
<feature type="compositionally biased region" description="Pro residues" evidence="1">
    <location>
        <begin position="435"/>
        <end position="451"/>
    </location>
</feature>
<dbReference type="PROSITE" id="PS50234">
    <property type="entry name" value="VWFA"/>
    <property type="match status" value="1"/>
</dbReference>
<evidence type="ECO:0000259" key="2">
    <source>
        <dbReference type="PROSITE" id="PS50234"/>
    </source>
</evidence>
<dbReference type="Proteomes" id="UP001423409">
    <property type="component" value="Unassembled WGS sequence"/>
</dbReference>
<organism evidence="3 4">
    <name type="scientific">Deinococcus caeni</name>
    <dbReference type="NCBI Taxonomy" id="569127"/>
    <lineage>
        <taxon>Bacteria</taxon>
        <taxon>Thermotogati</taxon>
        <taxon>Deinococcota</taxon>
        <taxon>Deinococci</taxon>
        <taxon>Deinococcales</taxon>
        <taxon>Deinococcaceae</taxon>
        <taxon>Deinococcus</taxon>
    </lineage>
</organism>
<dbReference type="RefSeq" id="WP_345444121.1">
    <property type="nucleotide sequence ID" value="NZ_BAABQU010000015.1"/>
</dbReference>
<dbReference type="EMBL" id="BAABQU010000015">
    <property type="protein sequence ID" value="GAA5440044.1"/>
    <property type="molecule type" value="Genomic_DNA"/>
</dbReference>